<evidence type="ECO:0000256" key="1">
    <source>
        <dbReference type="ARBA" id="ARBA00022729"/>
    </source>
</evidence>
<evidence type="ECO:0000256" key="2">
    <source>
        <dbReference type="ARBA" id="ARBA00023157"/>
    </source>
</evidence>
<reference evidence="6" key="1">
    <citation type="journal article" date="2019" name="Int. J. Syst. Evol. Microbiol.">
        <title>The Global Catalogue of Microorganisms (GCM) 10K type strain sequencing project: providing services to taxonomists for standard genome sequencing and annotation.</title>
        <authorList>
            <consortium name="The Broad Institute Genomics Platform"/>
            <consortium name="The Broad Institute Genome Sequencing Center for Infectious Disease"/>
            <person name="Wu L."/>
            <person name="Ma J."/>
        </authorList>
    </citation>
    <scope>NUCLEOTIDE SEQUENCE [LARGE SCALE GENOMIC DNA]</scope>
    <source>
        <strain evidence="6">CGMCC 1.10759</strain>
    </source>
</reference>
<keyword evidence="3" id="KW-0325">Glycoprotein</keyword>
<dbReference type="Proteomes" id="UP001595904">
    <property type="component" value="Unassembled WGS sequence"/>
</dbReference>
<evidence type="ECO:0000313" key="6">
    <source>
        <dbReference type="Proteomes" id="UP001595904"/>
    </source>
</evidence>
<dbReference type="Pfam" id="PF01401">
    <property type="entry name" value="Peptidase_M2"/>
    <property type="match status" value="1"/>
</dbReference>
<proteinExistence type="predicted"/>
<dbReference type="PROSITE" id="PS51257">
    <property type="entry name" value="PROKAR_LIPOPROTEIN"/>
    <property type="match status" value="1"/>
</dbReference>
<dbReference type="PANTHER" id="PTHR10514">
    <property type="entry name" value="ANGIOTENSIN-CONVERTING ENZYME"/>
    <property type="match status" value="1"/>
</dbReference>
<keyword evidence="6" id="KW-1185">Reference proteome</keyword>
<comment type="caution">
    <text evidence="5">The sequence shown here is derived from an EMBL/GenBank/DDBJ whole genome shotgun (WGS) entry which is preliminary data.</text>
</comment>
<dbReference type="CDD" id="cd06461">
    <property type="entry name" value="M2_ACE"/>
    <property type="match status" value="1"/>
</dbReference>
<dbReference type="EMBL" id="JBHSDU010000003">
    <property type="protein sequence ID" value="MFC4310231.1"/>
    <property type="molecule type" value="Genomic_DNA"/>
</dbReference>
<organism evidence="5 6">
    <name type="scientific">Steroidobacter flavus</name>
    <dbReference type="NCBI Taxonomy" id="1842136"/>
    <lineage>
        <taxon>Bacteria</taxon>
        <taxon>Pseudomonadati</taxon>
        <taxon>Pseudomonadota</taxon>
        <taxon>Gammaproteobacteria</taxon>
        <taxon>Steroidobacterales</taxon>
        <taxon>Steroidobacteraceae</taxon>
        <taxon>Steroidobacter</taxon>
    </lineage>
</organism>
<keyword evidence="2" id="KW-1015">Disulfide bond</keyword>
<sequence length="605" mass="68014">MTRLCVRLSAAVAAVLAIAGCERQSPTATVQAENADSFVARVNNEMAELSKEQSAAGFAYATFINVDTEFLNAKANERVLEYFSGAVEKAKAFKPDQLSPNAARSIQLLKLGVAAPAPADATKRSELAGITSKMEGMYGAAKYCPKGPDSCKDQTQLSNILANSRNYDELTDAWTGWHSTARPLRKDYVRFVELANEGARELGFADLGAMWRSNYDMPPDDFTKEAARLWEQVKPLYGSLHCYVRGKLQKTYGQDHVPAGKPIPAQLLGNMWAQQWGEIYPLVEPYPGATDTNVTAALEKQNYDQVKITQSAENFYVSLGFPKLPQTFWERSLLSKPRDRDVQCHASAWHMDGKEDVRIKQCIEPTQEHLMTVYHELGHVFYYLSYKDLPYLYQSGANDGFHEAIGDTVNLSMTPAYLHQIGLAGAVKPSKEATINQQMRLALDKLAFLPFGKLIDEWRWKVFSGEIKPENYNAAWWQLREQYQGVAAPVPRTEEDFDPGAKYHIPANTPYTRYFLSYILQFQFHRALCQAAGFQGPLNECSIYGNEEAGKRFREMLALGQSQPWQDTLEKLTGTREMDASAITEYFAPLLAWLEEQNKGQTCGW</sequence>
<feature type="signal peptide" evidence="4">
    <location>
        <begin position="1"/>
        <end position="19"/>
    </location>
</feature>
<keyword evidence="1 4" id="KW-0732">Signal</keyword>
<dbReference type="RefSeq" id="WP_380597556.1">
    <property type="nucleotide sequence ID" value="NZ_JBHSDU010000003.1"/>
</dbReference>
<feature type="chain" id="PRO_5047500097" evidence="4">
    <location>
        <begin position="20"/>
        <end position="605"/>
    </location>
</feature>
<name>A0ABV8SRK1_9GAMM</name>
<dbReference type="SUPFAM" id="SSF55486">
    <property type="entry name" value="Metalloproteases ('zincins'), catalytic domain"/>
    <property type="match status" value="1"/>
</dbReference>
<evidence type="ECO:0000313" key="5">
    <source>
        <dbReference type="EMBL" id="MFC4310231.1"/>
    </source>
</evidence>
<dbReference type="PROSITE" id="PS52011">
    <property type="entry name" value="PEPTIDASE_M2"/>
    <property type="match status" value="1"/>
</dbReference>
<evidence type="ECO:0000256" key="3">
    <source>
        <dbReference type="ARBA" id="ARBA00023180"/>
    </source>
</evidence>
<gene>
    <name evidence="5" type="ORF">ACFPN2_14155</name>
</gene>
<dbReference type="InterPro" id="IPR001548">
    <property type="entry name" value="Peptidase_M2"/>
</dbReference>
<dbReference type="Gene3D" id="1.10.1370.30">
    <property type="match status" value="2"/>
</dbReference>
<dbReference type="PRINTS" id="PR00791">
    <property type="entry name" value="PEPDIPTASEA"/>
</dbReference>
<dbReference type="PANTHER" id="PTHR10514:SF27">
    <property type="entry name" value="ANGIOTENSIN-CONVERTING ENZYME"/>
    <property type="match status" value="1"/>
</dbReference>
<protein>
    <submittedName>
        <fullName evidence="5">M2 family metallopeptidase</fullName>
    </submittedName>
</protein>
<accession>A0ABV8SRK1</accession>
<evidence type="ECO:0000256" key="4">
    <source>
        <dbReference type="SAM" id="SignalP"/>
    </source>
</evidence>